<feature type="non-terminal residue" evidence="8">
    <location>
        <position position="355"/>
    </location>
</feature>
<reference evidence="8" key="1">
    <citation type="submission" date="2020-04" db="EMBL/GenBank/DDBJ databases">
        <authorList>
            <person name="Zhang T."/>
        </authorList>
    </citation>
    <scope>NUCLEOTIDE SEQUENCE</scope>
    <source>
        <strain evidence="8">HKST-UBA01</strain>
    </source>
</reference>
<dbReference type="PANTHER" id="PTHR43399">
    <property type="entry name" value="SUBTILISIN-RELATED"/>
    <property type="match status" value="1"/>
</dbReference>
<sequence>MRLQLTAGALSIWLCASAAGAATLHPAVQAELDSGNAADPISIIAYLQEAPIATLDAQLEADGANRLERFTAVVSALQAQQHTQDPFKAWLDDALVEGKVLGYTSYWISNCLVIQATRETVREIAQRDDVQRIELNWKPVLIEPVSMPQSEQNELGTPGTSNRANFVPPGLRAINADRVWYELGIDGTGSLIGGLDTGVDGNHPALASRWRGTHVPAAEAWLDALGSSSFPSDGHGHGTHTMGTMTGRSSTTNDTVGVAWGAEWIACNAINQGVGGEFDNDVINAFQWFMNPDGNIGTIADVPDVVQNSWGINEGFPGGYTDCDTHFANSFAAGFQTSGSGSSISCATCDGVLSG</sequence>
<organism evidence="8 9">
    <name type="scientific">Eiseniibacteriota bacterium</name>
    <dbReference type="NCBI Taxonomy" id="2212470"/>
    <lineage>
        <taxon>Bacteria</taxon>
        <taxon>Candidatus Eiseniibacteriota</taxon>
    </lineage>
</organism>
<evidence type="ECO:0000256" key="3">
    <source>
        <dbReference type="ARBA" id="ARBA00022801"/>
    </source>
</evidence>
<dbReference type="PANTHER" id="PTHR43399:SF4">
    <property type="entry name" value="CELL WALL-ASSOCIATED PROTEASE"/>
    <property type="match status" value="1"/>
</dbReference>
<dbReference type="InterPro" id="IPR015500">
    <property type="entry name" value="Peptidase_S8_subtilisin-rel"/>
</dbReference>
<evidence type="ECO:0000256" key="1">
    <source>
        <dbReference type="ARBA" id="ARBA00011073"/>
    </source>
</evidence>
<name>A0A956LYU7_UNCEI</name>
<evidence type="ECO:0000313" key="8">
    <source>
        <dbReference type="EMBL" id="MCA9727728.1"/>
    </source>
</evidence>
<dbReference type="InterPro" id="IPR051048">
    <property type="entry name" value="Peptidase_S8/S53_subtilisin"/>
</dbReference>
<dbReference type="Gene3D" id="3.40.50.200">
    <property type="entry name" value="Peptidase S8/S53 domain"/>
    <property type="match status" value="1"/>
</dbReference>
<feature type="signal peptide" evidence="6">
    <location>
        <begin position="1"/>
        <end position="21"/>
    </location>
</feature>
<dbReference type="GO" id="GO:0004252">
    <property type="term" value="F:serine-type endopeptidase activity"/>
    <property type="evidence" value="ECO:0007669"/>
    <property type="project" value="InterPro"/>
</dbReference>
<dbReference type="PROSITE" id="PS51892">
    <property type="entry name" value="SUBTILASE"/>
    <property type="match status" value="1"/>
</dbReference>
<dbReference type="InterPro" id="IPR000209">
    <property type="entry name" value="Peptidase_S8/S53_dom"/>
</dbReference>
<dbReference type="EMBL" id="JAGQHR010000223">
    <property type="protein sequence ID" value="MCA9727728.1"/>
    <property type="molecule type" value="Genomic_DNA"/>
</dbReference>
<dbReference type="Pfam" id="PF00082">
    <property type="entry name" value="Peptidase_S8"/>
    <property type="match status" value="1"/>
</dbReference>
<feature type="chain" id="PRO_5037476934" evidence="6">
    <location>
        <begin position="22"/>
        <end position="355"/>
    </location>
</feature>
<keyword evidence="6" id="KW-0732">Signal</keyword>
<feature type="domain" description="Peptidase S8/S53" evidence="7">
    <location>
        <begin position="187"/>
        <end position="322"/>
    </location>
</feature>
<evidence type="ECO:0000256" key="2">
    <source>
        <dbReference type="ARBA" id="ARBA00022670"/>
    </source>
</evidence>
<keyword evidence="2" id="KW-0645">Protease</keyword>
<dbReference type="GO" id="GO:0006508">
    <property type="term" value="P:proteolysis"/>
    <property type="evidence" value="ECO:0007669"/>
    <property type="project" value="UniProtKB-KW"/>
</dbReference>
<reference evidence="8" key="2">
    <citation type="journal article" date="2021" name="Microbiome">
        <title>Successional dynamics and alternative stable states in a saline activated sludge microbial community over 9 years.</title>
        <authorList>
            <person name="Wang Y."/>
            <person name="Ye J."/>
            <person name="Ju F."/>
            <person name="Liu L."/>
            <person name="Boyd J.A."/>
            <person name="Deng Y."/>
            <person name="Parks D.H."/>
            <person name="Jiang X."/>
            <person name="Yin X."/>
            <person name="Woodcroft B.J."/>
            <person name="Tyson G.W."/>
            <person name="Hugenholtz P."/>
            <person name="Polz M.F."/>
            <person name="Zhang T."/>
        </authorList>
    </citation>
    <scope>NUCLEOTIDE SEQUENCE</scope>
    <source>
        <strain evidence="8">HKST-UBA01</strain>
    </source>
</reference>
<comment type="similarity">
    <text evidence="1 5">Belongs to the peptidase S8 family.</text>
</comment>
<evidence type="ECO:0000256" key="6">
    <source>
        <dbReference type="SAM" id="SignalP"/>
    </source>
</evidence>
<comment type="caution">
    <text evidence="8">The sequence shown here is derived from an EMBL/GenBank/DDBJ whole genome shotgun (WGS) entry which is preliminary data.</text>
</comment>
<comment type="caution">
    <text evidence="5">Lacks conserved residue(s) required for the propagation of feature annotation.</text>
</comment>
<dbReference type="InterPro" id="IPR036852">
    <property type="entry name" value="Peptidase_S8/S53_dom_sf"/>
</dbReference>
<evidence type="ECO:0000313" key="9">
    <source>
        <dbReference type="Proteomes" id="UP000697710"/>
    </source>
</evidence>
<protein>
    <submittedName>
        <fullName evidence="8">S8 family serine peptidase</fullName>
    </submittedName>
</protein>
<keyword evidence="3" id="KW-0378">Hydrolase</keyword>
<accession>A0A956LYU7</accession>
<dbReference type="PRINTS" id="PR00723">
    <property type="entry name" value="SUBTILISIN"/>
</dbReference>
<proteinExistence type="inferred from homology"/>
<dbReference type="AlphaFoldDB" id="A0A956LYU7"/>
<keyword evidence="4" id="KW-0720">Serine protease</keyword>
<dbReference type="SUPFAM" id="SSF52743">
    <property type="entry name" value="Subtilisin-like"/>
    <property type="match status" value="1"/>
</dbReference>
<evidence type="ECO:0000259" key="7">
    <source>
        <dbReference type="Pfam" id="PF00082"/>
    </source>
</evidence>
<dbReference type="Proteomes" id="UP000697710">
    <property type="component" value="Unassembled WGS sequence"/>
</dbReference>
<evidence type="ECO:0000256" key="4">
    <source>
        <dbReference type="ARBA" id="ARBA00022825"/>
    </source>
</evidence>
<evidence type="ECO:0000256" key="5">
    <source>
        <dbReference type="PROSITE-ProRule" id="PRU01240"/>
    </source>
</evidence>
<gene>
    <name evidence="8" type="ORF">KC729_08590</name>
</gene>